<accession>A0A0G4HHP5</accession>
<evidence type="ECO:0000313" key="2">
    <source>
        <dbReference type="EMBL" id="CEM43649.1"/>
    </source>
</evidence>
<feature type="region of interest" description="Disordered" evidence="1">
    <location>
        <begin position="22"/>
        <end position="68"/>
    </location>
</feature>
<dbReference type="VEuPathDB" id="CryptoDB:Cvel_6901"/>
<sequence>MRGRCLPLGLIDFQKAEIREDTVAPTKEGSTKGVLSFGMPKQQLTGKTLSPHPPNMPQPSESGKSNGAFNCAQSKCMAEGGVRTMLLMRLAGLRGATAAFHGIPSPRRYGFPAGMQRPHSPSGTPP</sequence>
<protein>
    <submittedName>
        <fullName evidence="2">Uncharacterized protein</fullName>
    </submittedName>
</protein>
<proteinExistence type="predicted"/>
<reference evidence="2" key="1">
    <citation type="submission" date="2014-11" db="EMBL/GenBank/DDBJ databases">
        <authorList>
            <person name="Otto D Thomas"/>
            <person name="Naeem Raeece"/>
        </authorList>
    </citation>
    <scope>NUCLEOTIDE SEQUENCE</scope>
</reference>
<organism evidence="2">
    <name type="scientific">Chromera velia CCMP2878</name>
    <dbReference type="NCBI Taxonomy" id="1169474"/>
    <lineage>
        <taxon>Eukaryota</taxon>
        <taxon>Sar</taxon>
        <taxon>Alveolata</taxon>
        <taxon>Colpodellida</taxon>
        <taxon>Chromeraceae</taxon>
        <taxon>Chromera</taxon>
    </lineage>
</organism>
<dbReference type="AlphaFoldDB" id="A0A0G4HHP5"/>
<name>A0A0G4HHP5_9ALVE</name>
<dbReference type="EMBL" id="CDMZ01002735">
    <property type="protein sequence ID" value="CEM43649.1"/>
    <property type="molecule type" value="Genomic_DNA"/>
</dbReference>
<gene>
    <name evidence="2" type="ORF">Cvel_6901</name>
</gene>
<feature type="compositionally biased region" description="Polar residues" evidence="1">
    <location>
        <begin position="58"/>
        <end position="68"/>
    </location>
</feature>
<evidence type="ECO:0000256" key="1">
    <source>
        <dbReference type="SAM" id="MobiDB-lite"/>
    </source>
</evidence>